<feature type="compositionally biased region" description="Polar residues" evidence="1">
    <location>
        <begin position="64"/>
        <end position="85"/>
    </location>
</feature>
<comment type="caution">
    <text evidence="2">The sequence shown here is derived from an EMBL/GenBank/DDBJ whole genome shotgun (WGS) entry which is preliminary data.</text>
</comment>
<dbReference type="OrthoDB" id="2588098at2759"/>
<name>A0A0N1P1E8_9EURO</name>
<dbReference type="AlphaFoldDB" id="A0A0N1P1E8"/>
<evidence type="ECO:0000313" key="2">
    <source>
        <dbReference type="EMBL" id="KPI45044.1"/>
    </source>
</evidence>
<reference evidence="2 3" key="1">
    <citation type="submission" date="2015-06" db="EMBL/GenBank/DDBJ databases">
        <title>Draft genome of the ant-associated black yeast Phialophora attae CBS 131958.</title>
        <authorList>
            <person name="Moreno L.F."/>
            <person name="Stielow B.J."/>
            <person name="de Hoog S."/>
            <person name="Vicente V.A."/>
            <person name="Weiss V.A."/>
            <person name="de Vries M."/>
            <person name="Cruz L.M."/>
            <person name="Souza E.M."/>
        </authorList>
    </citation>
    <scope>NUCLEOTIDE SEQUENCE [LARGE SCALE GENOMIC DNA]</scope>
    <source>
        <strain evidence="2 3">CBS 131958</strain>
    </source>
</reference>
<feature type="compositionally biased region" description="Basic and acidic residues" evidence="1">
    <location>
        <begin position="51"/>
        <end position="61"/>
    </location>
</feature>
<dbReference type="GeneID" id="28734424"/>
<dbReference type="VEuPathDB" id="FungiDB:AB675_2563"/>
<gene>
    <name evidence="2" type="ORF">AB675_2563</name>
</gene>
<organism evidence="2 3">
    <name type="scientific">Cyphellophora attinorum</name>
    <dbReference type="NCBI Taxonomy" id="1664694"/>
    <lineage>
        <taxon>Eukaryota</taxon>
        <taxon>Fungi</taxon>
        <taxon>Dikarya</taxon>
        <taxon>Ascomycota</taxon>
        <taxon>Pezizomycotina</taxon>
        <taxon>Eurotiomycetes</taxon>
        <taxon>Chaetothyriomycetidae</taxon>
        <taxon>Chaetothyriales</taxon>
        <taxon>Cyphellophoraceae</taxon>
        <taxon>Cyphellophora</taxon>
    </lineage>
</organism>
<accession>A0A0N1P1E8</accession>
<evidence type="ECO:0000256" key="1">
    <source>
        <dbReference type="SAM" id="MobiDB-lite"/>
    </source>
</evidence>
<dbReference type="RefSeq" id="XP_018005007.1">
    <property type="nucleotide sequence ID" value="XM_018142544.1"/>
</dbReference>
<feature type="region of interest" description="Disordered" evidence="1">
    <location>
        <begin position="50"/>
        <end position="85"/>
    </location>
</feature>
<dbReference type="EMBL" id="LFJN01000002">
    <property type="protein sequence ID" value="KPI45044.1"/>
    <property type="molecule type" value="Genomic_DNA"/>
</dbReference>
<sequence>MGQYWKLIAPRLRACKPLSGYKLGEFYFDASNYGPNGLVYLLATPIAQQKASEDGEHRNDEATEGSQTGQQHTDSASMPSVTVRSSPRLMGLPTEVHRRIFDELKEDIDATICLGATTRYFWSIAKEHLHVYCKARFGRWAGEPLVCVGDYAKRSDYPPGLFSDEELEIMRQKGCDVPGQDDYVEYSNPIDDDADSVDGDGYDTPNKSWEFRLQSYVKPYLACKADMSGTSLQTHMIGNCYRNIGKADISTSRIIDWDLWTMADMENFLPKSEAYILRNLTTKQFARAEAIALEPEYVHGPFIDGLGFGHVIRARICWSADPSSSMHDVTNITRGLWAGHRFDIVTLGMHDEETRASLGDAWEDVSDEVAKEVRRIFEADLGPEWRKDVEKQWKSDY</sequence>
<proteinExistence type="predicted"/>
<keyword evidence="3" id="KW-1185">Reference proteome</keyword>
<dbReference type="Proteomes" id="UP000038010">
    <property type="component" value="Unassembled WGS sequence"/>
</dbReference>
<evidence type="ECO:0000313" key="3">
    <source>
        <dbReference type="Proteomes" id="UP000038010"/>
    </source>
</evidence>
<protein>
    <submittedName>
        <fullName evidence="2">Uncharacterized protein</fullName>
    </submittedName>
</protein>